<gene>
    <name evidence="2" type="ORF">G3572_06565</name>
</gene>
<accession>A0A6B3RRX4</accession>
<reference evidence="2 3" key="1">
    <citation type="submission" date="2020-02" db="EMBL/GenBank/DDBJ databases">
        <title>Rhodobacter algicola sp. nov., isolated from microalga culture.</title>
        <authorList>
            <person name="Park C.-Y."/>
        </authorList>
    </citation>
    <scope>NUCLEOTIDE SEQUENCE [LARGE SCALE GENOMIC DNA]</scope>
    <source>
        <strain evidence="2 3">ETT8</strain>
    </source>
</reference>
<protein>
    <submittedName>
        <fullName evidence="2">Uncharacterized protein</fullName>
    </submittedName>
</protein>
<proteinExistence type="predicted"/>
<name>A0A6B3RRX4_9RHOB</name>
<dbReference type="RefSeq" id="WP_164610053.1">
    <property type="nucleotide sequence ID" value="NZ_JAAIKE010000002.1"/>
</dbReference>
<organism evidence="2 3">
    <name type="scientific">Pseudotabrizicola algicola</name>
    <dbReference type="NCBI Taxonomy" id="2709381"/>
    <lineage>
        <taxon>Bacteria</taxon>
        <taxon>Pseudomonadati</taxon>
        <taxon>Pseudomonadota</taxon>
        <taxon>Alphaproteobacteria</taxon>
        <taxon>Rhodobacterales</taxon>
        <taxon>Paracoccaceae</taxon>
        <taxon>Pseudotabrizicola</taxon>
    </lineage>
</organism>
<keyword evidence="3" id="KW-1185">Reference proteome</keyword>
<sequence>MKAVVLAAVAVAQVAFAGQSVAATCAESSVVQARLGSKFGERLAYTGQARENHSVLVYASEKTGRWTMLVETPSGLACLVATGRGESSLSQRMGQQFNVVFR</sequence>
<keyword evidence="1" id="KW-0732">Signal</keyword>
<dbReference type="EMBL" id="JAAIKE010000002">
    <property type="protein sequence ID" value="NEX45859.1"/>
    <property type="molecule type" value="Genomic_DNA"/>
</dbReference>
<comment type="caution">
    <text evidence="2">The sequence shown here is derived from an EMBL/GenBank/DDBJ whole genome shotgun (WGS) entry which is preliminary data.</text>
</comment>
<feature type="signal peptide" evidence="1">
    <location>
        <begin position="1"/>
        <end position="17"/>
    </location>
</feature>
<dbReference type="Proteomes" id="UP000481421">
    <property type="component" value="Unassembled WGS sequence"/>
</dbReference>
<evidence type="ECO:0000313" key="3">
    <source>
        <dbReference type="Proteomes" id="UP000481421"/>
    </source>
</evidence>
<feature type="chain" id="PRO_5025688379" evidence="1">
    <location>
        <begin position="18"/>
        <end position="102"/>
    </location>
</feature>
<dbReference type="AlphaFoldDB" id="A0A6B3RRX4"/>
<evidence type="ECO:0000313" key="2">
    <source>
        <dbReference type="EMBL" id="NEX45859.1"/>
    </source>
</evidence>
<evidence type="ECO:0000256" key="1">
    <source>
        <dbReference type="SAM" id="SignalP"/>
    </source>
</evidence>